<dbReference type="InterPro" id="IPR008183">
    <property type="entry name" value="Aldose_1/G6P_1-epimerase"/>
</dbReference>
<reference evidence="1" key="1">
    <citation type="submission" date="2020-08" db="EMBL/GenBank/DDBJ databases">
        <title>Genome public.</title>
        <authorList>
            <person name="Liu C."/>
            <person name="Sun Q."/>
        </authorList>
    </citation>
    <scope>NUCLEOTIDE SEQUENCE</scope>
    <source>
        <strain evidence="1">NSJ-44</strain>
    </source>
</reference>
<proteinExistence type="predicted"/>
<organism evidence="1 2">
    <name type="scientific">Luoshenia tenuis</name>
    <dbReference type="NCBI Taxonomy" id="2763654"/>
    <lineage>
        <taxon>Bacteria</taxon>
        <taxon>Bacillati</taxon>
        <taxon>Bacillota</taxon>
        <taxon>Clostridia</taxon>
        <taxon>Christensenellales</taxon>
        <taxon>Christensenellaceae</taxon>
        <taxon>Luoshenia</taxon>
    </lineage>
</organism>
<dbReference type="PANTHER" id="PTHR10091:SF0">
    <property type="entry name" value="GALACTOSE MUTAROTASE"/>
    <property type="match status" value="1"/>
</dbReference>
<dbReference type="Gene3D" id="2.70.98.10">
    <property type="match status" value="1"/>
</dbReference>
<evidence type="ECO:0000313" key="2">
    <source>
        <dbReference type="Proteomes" id="UP000654279"/>
    </source>
</evidence>
<sequence>MCAKYTAKTEMIPGLEIEQIVLEGEGQVAKLAPAKGGNLFSYVVDDLEMLETPANFDGAGTGYGFPVMFPYANRIVDATFQFKDKKYQVVKNGVPKVLHGIVNDEAFTVEDVCACEDKASATISIEFAPGGVLYTIFPFYLKLYMTYSISKDGLRLDWAVENKDSKEAPFGFGVHTFFNKLDPVTDTFVTVPNRLMMETDNCYPTRKMLDTQGTSWDLSEGKCLAEMNFDNLFGGFDSSKVSTIEYRKSGRKLELRASDDMKYMVIFTPPMRAGGFCLENQTNATDGFNMLAQGKKDMGNVIVLPAGGRHEGWITLQAGYLK</sequence>
<dbReference type="InterPro" id="IPR014718">
    <property type="entry name" value="GH-type_carb-bd"/>
</dbReference>
<dbReference type="EMBL" id="JACRSO010000004">
    <property type="protein sequence ID" value="MBC8529675.1"/>
    <property type="molecule type" value="Genomic_DNA"/>
</dbReference>
<gene>
    <name evidence="1" type="ORF">H8699_09570</name>
</gene>
<dbReference type="GO" id="GO:0006006">
    <property type="term" value="P:glucose metabolic process"/>
    <property type="evidence" value="ECO:0007669"/>
    <property type="project" value="TreeGrafter"/>
</dbReference>
<dbReference type="SUPFAM" id="SSF74650">
    <property type="entry name" value="Galactose mutarotase-like"/>
    <property type="match status" value="1"/>
</dbReference>
<dbReference type="GO" id="GO:0004034">
    <property type="term" value="F:aldose 1-epimerase activity"/>
    <property type="evidence" value="ECO:0007669"/>
    <property type="project" value="TreeGrafter"/>
</dbReference>
<dbReference type="Proteomes" id="UP000654279">
    <property type="component" value="Unassembled WGS sequence"/>
</dbReference>
<dbReference type="AlphaFoldDB" id="A0A926CZM4"/>
<dbReference type="CDD" id="cd01081">
    <property type="entry name" value="Aldose_epim"/>
    <property type="match status" value="1"/>
</dbReference>
<keyword evidence="2" id="KW-1185">Reference proteome</keyword>
<dbReference type="InterPro" id="IPR011013">
    <property type="entry name" value="Gal_mutarotase_sf_dom"/>
</dbReference>
<name>A0A926CZM4_9FIRM</name>
<evidence type="ECO:0000313" key="1">
    <source>
        <dbReference type="EMBL" id="MBC8529675.1"/>
    </source>
</evidence>
<protein>
    <submittedName>
        <fullName evidence="1">Aldose 1-epimerase</fullName>
    </submittedName>
</protein>
<dbReference type="GO" id="GO:0030246">
    <property type="term" value="F:carbohydrate binding"/>
    <property type="evidence" value="ECO:0007669"/>
    <property type="project" value="InterPro"/>
</dbReference>
<dbReference type="GO" id="GO:0033499">
    <property type="term" value="P:galactose catabolic process via UDP-galactose, Leloir pathway"/>
    <property type="evidence" value="ECO:0007669"/>
    <property type="project" value="TreeGrafter"/>
</dbReference>
<dbReference type="PANTHER" id="PTHR10091">
    <property type="entry name" value="ALDOSE-1-EPIMERASE"/>
    <property type="match status" value="1"/>
</dbReference>
<dbReference type="RefSeq" id="WP_249285500.1">
    <property type="nucleotide sequence ID" value="NZ_JACRSO010000004.1"/>
</dbReference>
<comment type="caution">
    <text evidence="1">The sequence shown here is derived from an EMBL/GenBank/DDBJ whole genome shotgun (WGS) entry which is preliminary data.</text>
</comment>
<accession>A0A926CZM4</accession>
<dbReference type="Pfam" id="PF01263">
    <property type="entry name" value="Aldose_epim"/>
    <property type="match status" value="1"/>
</dbReference>